<dbReference type="EMBL" id="JADKGY010000002">
    <property type="protein sequence ID" value="MBK9982147.1"/>
    <property type="molecule type" value="Genomic_DNA"/>
</dbReference>
<evidence type="ECO:0000313" key="1">
    <source>
        <dbReference type="EMBL" id="MBK9982147.1"/>
    </source>
</evidence>
<name>A0A9D7SUK6_9BACT</name>
<evidence type="ECO:0000313" key="2">
    <source>
        <dbReference type="Proteomes" id="UP000808337"/>
    </source>
</evidence>
<organism evidence="1 2">
    <name type="scientific">Candidatus Opimibacter skivensis</name>
    <dbReference type="NCBI Taxonomy" id="2982028"/>
    <lineage>
        <taxon>Bacteria</taxon>
        <taxon>Pseudomonadati</taxon>
        <taxon>Bacteroidota</taxon>
        <taxon>Saprospiria</taxon>
        <taxon>Saprospirales</taxon>
        <taxon>Saprospiraceae</taxon>
        <taxon>Candidatus Opimibacter</taxon>
    </lineage>
</organism>
<accession>A0A9D7SUK6</accession>
<sequence length="349" mass="35792">MTSISTAKLQLLFKTIVSVFMIVSFARPVSGQGVSINTSGTPANLSSMLDVSSTTTGVLIPRMTSAQKNSIATPATGLLMYQTDAPSGFYQYNGSHWLALLADSSIAGGDLTGKLPNLTIAAISTAGNHAVAAINAGSSVINPAKLGSGIPSAAKFLRGDGTWNTANAPYAISMGSGSSRIGLTTSASGVSDSVALIGFQAAVNKMVNINGGSYIDPSGTFPMVAVPVPINGTVTSFSFFFRITTPTIQFFSGTHTFHAQLYYIAPPLYNLIGAEQFFPVTGATVSINLTTATGGIGIMGETLTANISGLSFPLTAGSRLVVLVNYDVNIPPSPLQTLSGNVTASVGMQ</sequence>
<proteinExistence type="predicted"/>
<protein>
    <submittedName>
        <fullName evidence="1">Uncharacterized protein</fullName>
    </submittedName>
</protein>
<dbReference type="Proteomes" id="UP000808337">
    <property type="component" value="Unassembled WGS sequence"/>
</dbReference>
<dbReference type="AlphaFoldDB" id="A0A9D7SUK6"/>
<gene>
    <name evidence="1" type="ORF">IPP15_06930</name>
</gene>
<comment type="caution">
    <text evidence="1">The sequence shown here is derived from an EMBL/GenBank/DDBJ whole genome shotgun (WGS) entry which is preliminary data.</text>
</comment>
<reference evidence="1 2" key="1">
    <citation type="submission" date="2020-10" db="EMBL/GenBank/DDBJ databases">
        <title>Connecting structure to function with the recovery of over 1000 high-quality activated sludge metagenome-assembled genomes encoding full-length rRNA genes using long-read sequencing.</title>
        <authorList>
            <person name="Singleton C.M."/>
            <person name="Petriglieri F."/>
            <person name="Kristensen J.M."/>
            <person name="Kirkegaard R.H."/>
            <person name="Michaelsen T.Y."/>
            <person name="Andersen M.H."/>
            <person name="Karst S.M."/>
            <person name="Dueholm M.S."/>
            <person name="Nielsen P.H."/>
            <person name="Albertsen M."/>
        </authorList>
    </citation>
    <scope>NUCLEOTIDE SEQUENCE [LARGE SCALE GENOMIC DNA]</scope>
    <source>
        <strain evidence="1">Ribe_18-Q3-R11-54_MAXAC.273</strain>
    </source>
</reference>